<evidence type="ECO:0000256" key="3">
    <source>
        <dbReference type="PROSITE-ProRule" id="PRU00023"/>
    </source>
</evidence>
<reference evidence="4 5" key="1">
    <citation type="journal article" date="2010" name="Nature">
        <title>The Ectocarpus genome and the independent evolution of multicellularity in brown algae.</title>
        <authorList>
            <person name="Cock J.M."/>
            <person name="Sterck L."/>
            <person name="Rouze P."/>
            <person name="Scornet D."/>
            <person name="Allen A.E."/>
            <person name="Amoutzias G."/>
            <person name="Anthouard V."/>
            <person name="Artiguenave F."/>
            <person name="Aury J.M."/>
            <person name="Badger J.H."/>
            <person name="Beszteri B."/>
            <person name="Billiau K."/>
            <person name="Bonnet E."/>
            <person name="Bothwell J.H."/>
            <person name="Bowler C."/>
            <person name="Boyen C."/>
            <person name="Brownlee C."/>
            <person name="Carrano C.J."/>
            <person name="Charrier B."/>
            <person name="Cho G.Y."/>
            <person name="Coelho S.M."/>
            <person name="Collen J."/>
            <person name="Corre E."/>
            <person name="Da Silva C."/>
            <person name="Delage L."/>
            <person name="Delaroque N."/>
            <person name="Dittami S.M."/>
            <person name="Doulbeau S."/>
            <person name="Elias M."/>
            <person name="Farnham G."/>
            <person name="Gachon C.M."/>
            <person name="Gschloessl B."/>
            <person name="Heesch S."/>
            <person name="Jabbari K."/>
            <person name="Jubin C."/>
            <person name="Kawai H."/>
            <person name="Kimura K."/>
            <person name="Kloareg B."/>
            <person name="Kupper F.C."/>
            <person name="Lang D."/>
            <person name="Le Bail A."/>
            <person name="Leblanc C."/>
            <person name="Lerouge P."/>
            <person name="Lohr M."/>
            <person name="Lopez P.J."/>
            <person name="Martens C."/>
            <person name="Maumus F."/>
            <person name="Michel G."/>
            <person name="Miranda-Saavedra D."/>
            <person name="Morales J."/>
            <person name="Moreau H."/>
            <person name="Motomura T."/>
            <person name="Nagasato C."/>
            <person name="Napoli C.A."/>
            <person name="Nelson D.R."/>
            <person name="Nyvall-Collen P."/>
            <person name="Peters A.F."/>
            <person name="Pommier C."/>
            <person name="Potin P."/>
            <person name="Poulain J."/>
            <person name="Quesneville H."/>
            <person name="Read B."/>
            <person name="Rensing S.A."/>
            <person name="Ritter A."/>
            <person name="Rousvoal S."/>
            <person name="Samanta M."/>
            <person name="Samson G."/>
            <person name="Schroeder D.C."/>
            <person name="Segurens B."/>
            <person name="Strittmatter M."/>
            <person name="Tonon T."/>
            <person name="Tregear J.W."/>
            <person name="Valentin K."/>
            <person name="von Dassow P."/>
            <person name="Yamagishi T."/>
            <person name="Van de Peer Y."/>
            <person name="Wincker P."/>
        </authorList>
    </citation>
    <scope>NUCLEOTIDE SEQUENCE [LARGE SCALE GENOMIC DNA]</scope>
    <source>
        <strain evidence="5">Ec32 / CCAP1310/4</strain>
    </source>
</reference>
<dbReference type="EMBL" id="FN648380">
    <property type="protein sequence ID" value="CBJ30592.1"/>
    <property type="molecule type" value="Genomic_DNA"/>
</dbReference>
<protein>
    <submittedName>
        <fullName evidence="4">Ankyrin repeat-containing protein</fullName>
    </submittedName>
</protein>
<dbReference type="PROSITE" id="PS50297">
    <property type="entry name" value="ANK_REP_REGION"/>
    <property type="match status" value="1"/>
</dbReference>
<proteinExistence type="predicted"/>
<evidence type="ECO:0000313" key="4">
    <source>
        <dbReference type="EMBL" id="CBJ30592.1"/>
    </source>
</evidence>
<dbReference type="Proteomes" id="UP000002630">
    <property type="component" value="Linkage Group LG02"/>
</dbReference>
<name>D7FQJ7_ECTSI</name>
<evidence type="ECO:0000256" key="1">
    <source>
        <dbReference type="ARBA" id="ARBA00022737"/>
    </source>
</evidence>
<accession>D7FQJ7</accession>
<gene>
    <name evidence="4" type="ORF">Esi_0203_0019</name>
</gene>
<sequence length="92" mass="10165">MHRAAARGRDKAVKLLVSKKVKVDGRDKCGYTPLHLAAMHDEADAMRALLEAGADAEIKDALGYAAAHFCSDRLWAKLMDERDRGRTNTGRK</sequence>
<dbReference type="InterPro" id="IPR036770">
    <property type="entry name" value="Ankyrin_rpt-contain_sf"/>
</dbReference>
<evidence type="ECO:0000313" key="5">
    <source>
        <dbReference type="Proteomes" id="UP000002630"/>
    </source>
</evidence>
<dbReference type="SMART" id="SM00248">
    <property type="entry name" value="ANK"/>
    <property type="match status" value="1"/>
</dbReference>
<feature type="repeat" description="ANK" evidence="3">
    <location>
        <begin position="29"/>
        <end position="61"/>
    </location>
</feature>
<keyword evidence="1" id="KW-0677">Repeat</keyword>
<dbReference type="PANTHER" id="PTHR24173">
    <property type="entry name" value="ANKYRIN REPEAT CONTAINING"/>
    <property type="match status" value="1"/>
</dbReference>
<dbReference type="STRING" id="2880.D7FQJ7"/>
<dbReference type="SUPFAM" id="SSF48403">
    <property type="entry name" value="Ankyrin repeat"/>
    <property type="match status" value="1"/>
</dbReference>
<organism evidence="4 5">
    <name type="scientific">Ectocarpus siliculosus</name>
    <name type="common">Brown alga</name>
    <name type="synonym">Conferva siliculosa</name>
    <dbReference type="NCBI Taxonomy" id="2880"/>
    <lineage>
        <taxon>Eukaryota</taxon>
        <taxon>Sar</taxon>
        <taxon>Stramenopiles</taxon>
        <taxon>Ochrophyta</taxon>
        <taxon>PX clade</taxon>
        <taxon>Phaeophyceae</taxon>
        <taxon>Ectocarpales</taxon>
        <taxon>Ectocarpaceae</taxon>
        <taxon>Ectocarpus</taxon>
    </lineage>
</organism>
<dbReference type="AlphaFoldDB" id="D7FQJ7"/>
<dbReference type="InterPro" id="IPR002110">
    <property type="entry name" value="Ankyrin_rpt"/>
</dbReference>
<dbReference type="PROSITE" id="PS50088">
    <property type="entry name" value="ANK_REPEAT"/>
    <property type="match status" value="2"/>
</dbReference>
<keyword evidence="5" id="KW-1185">Reference proteome</keyword>
<evidence type="ECO:0000256" key="2">
    <source>
        <dbReference type="ARBA" id="ARBA00023043"/>
    </source>
</evidence>
<dbReference type="Gene3D" id="1.25.40.20">
    <property type="entry name" value="Ankyrin repeat-containing domain"/>
    <property type="match status" value="1"/>
</dbReference>
<dbReference type="InParanoid" id="D7FQJ7"/>
<dbReference type="EMBL" id="FN649727">
    <property type="protein sequence ID" value="CBJ30592.1"/>
    <property type="molecule type" value="Genomic_DNA"/>
</dbReference>
<dbReference type="Pfam" id="PF12796">
    <property type="entry name" value="Ank_2"/>
    <property type="match status" value="1"/>
</dbReference>
<feature type="repeat" description="ANK" evidence="3">
    <location>
        <begin position="1"/>
        <end position="28"/>
    </location>
</feature>
<dbReference type="PANTHER" id="PTHR24173:SF74">
    <property type="entry name" value="ANKYRIN REPEAT DOMAIN-CONTAINING PROTEIN 16"/>
    <property type="match status" value="1"/>
</dbReference>
<dbReference type="OrthoDB" id="539213at2759"/>
<keyword evidence="2 3" id="KW-0040">ANK repeat</keyword>